<keyword evidence="3" id="KW-1185">Reference proteome</keyword>
<evidence type="ECO:0000313" key="2">
    <source>
        <dbReference type="EMBL" id="MCD7451146.1"/>
    </source>
</evidence>
<protein>
    <submittedName>
        <fullName evidence="2">Uncharacterized protein</fullName>
    </submittedName>
</protein>
<feature type="compositionally biased region" description="Polar residues" evidence="1">
    <location>
        <begin position="41"/>
        <end position="50"/>
    </location>
</feature>
<gene>
    <name evidence="2" type="ORF">HAX54_009771</name>
</gene>
<organism evidence="2 3">
    <name type="scientific">Datura stramonium</name>
    <name type="common">Jimsonweed</name>
    <name type="synonym">Common thornapple</name>
    <dbReference type="NCBI Taxonomy" id="4076"/>
    <lineage>
        <taxon>Eukaryota</taxon>
        <taxon>Viridiplantae</taxon>
        <taxon>Streptophyta</taxon>
        <taxon>Embryophyta</taxon>
        <taxon>Tracheophyta</taxon>
        <taxon>Spermatophyta</taxon>
        <taxon>Magnoliopsida</taxon>
        <taxon>eudicotyledons</taxon>
        <taxon>Gunneridae</taxon>
        <taxon>Pentapetalae</taxon>
        <taxon>asterids</taxon>
        <taxon>lamiids</taxon>
        <taxon>Solanales</taxon>
        <taxon>Solanaceae</taxon>
        <taxon>Solanoideae</taxon>
        <taxon>Datureae</taxon>
        <taxon>Datura</taxon>
    </lineage>
</organism>
<feature type="compositionally biased region" description="Basic and acidic residues" evidence="1">
    <location>
        <begin position="51"/>
        <end position="66"/>
    </location>
</feature>
<feature type="compositionally biased region" description="Polar residues" evidence="1">
    <location>
        <begin position="111"/>
        <end position="126"/>
    </location>
</feature>
<dbReference type="Proteomes" id="UP000823775">
    <property type="component" value="Unassembled WGS sequence"/>
</dbReference>
<feature type="compositionally biased region" description="Basic and acidic residues" evidence="1">
    <location>
        <begin position="75"/>
        <end position="106"/>
    </location>
</feature>
<reference evidence="2 3" key="1">
    <citation type="journal article" date="2021" name="BMC Genomics">
        <title>Datura genome reveals duplications of psychoactive alkaloid biosynthetic genes and high mutation rate following tissue culture.</title>
        <authorList>
            <person name="Rajewski A."/>
            <person name="Carter-House D."/>
            <person name="Stajich J."/>
            <person name="Litt A."/>
        </authorList>
    </citation>
    <scope>NUCLEOTIDE SEQUENCE [LARGE SCALE GENOMIC DNA]</scope>
    <source>
        <strain evidence="2">AR-01</strain>
    </source>
</reference>
<proteinExistence type="predicted"/>
<dbReference type="EMBL" id="JACEIK010000153">
    <property type="protein sequence ID" value="MCD7451146.1"/>
    <property type="molecule type" value="Genomic_DNA"/>
</dbReference>
<dbReference type="PANTHER" id="PTHR36364:SF1">
    <property type="entry name" value="OS03G0203000 PROTEIN"/>
    <property type="match status" value="1"/>
</dbReference>
<name>A0ABS8RWJ5_DATST</name>
<evidence type="ECO:0000313" key="3">
    <source>
        <dbReference type="Proteomes" id="UP000823775"/>
    </source>
</evidence>
<accession>A0ABS8RWJ5</accession>
<feature type="compositionally biased region" description="Basic and acidic residues" evidence="1">
    <location>
        <begin position="1"/>
        <end position="25"/>
    </location>
</feature>
<comment type="caution">
    <text evidence="2">The sequence shown here is derived from an EMBL/GenBank/DDBJ whole genome shotgun (WGS) entry which is preliminary data.</text>
</comment>
<sequence>MSSRREGRDSDSKRHRSRFDQEPSPKRSRKHSRQETERPPTTHNLDGGNNSERDQKHHHRLQDAVPRDAPSAQDLKSERTLRKPSENVTVKDDRIKESSDPNEGSRHRSSKQSSNPSEVPRCTSSFQHDERGSAGQVDRSSRHKAATGEFPLIILAF</sequence>
<evidence type="ECO:0000256" key="1">
    <source>
        <dbReference type="SAM" id="MobiDB-lite"/>
    </source>
</evidence>
<dbReference type="PANTHER" id="PTHR36364">
    <property type="entry name" value="OS03G0203000 PROTEIN"/>
    <property type="match status" value="1"/>
</dbReference>
<feature type="region of interest" description="Disordered" evidence="1">
    <location>
        <begin position="1"/>
        <end position="150"/>
    </location>
</feature>